<dbReference type="RefSeq" id="WP_123139802.1">
    <property type="nucleotide sequence ID" value="NZ_NRRH01000025.1"/>
</dbReference>
<comment type="caution">
    <text evidence="5">The sequence shown here is derived from an EMBL/GenBank/DDBJ whole genome shotgun (WGS) entry which is preliminary data.</text>
</comment>
<accession>A0A4V2W980</accession>
<organism evidence="5 6">
    <name type="scientific">Marichromatium gracile</name>
    <name type="common">Chromatium gracile</name>
    <dbReference type="NCBI Taxonomy" id="1048"/>
    <lineage>
        <taxon>Bacteria</taxon>
        <taxon>Pseudomonadati</taxon>
        <taxon>Pseudomonadota</taxon>
        <taxon>Gammaproteobacteria</taxon>
        <taxon>Chromatiales</taxon>
        <taxon>Chromatiaceae</taxon>
        <taxon>Marichromatium</taxon>
    </lineage>
</organism>
<protein>
    <submittedName>
        <fullName evidence="5">CRP/FNR family transcriptional regulator</fullName>
    </submittedName>
</protein>
<reference evidence="5 6" key="1">
    <citation type="submission" date="2019-03" db="EMBL/GenBank/DDBJ databases">
        <title>Genomic Encyclopedia of Type Strains, Phase IV (KMG-IV): sequencing the most valuable type-strain genomes for metagenomic binning, comparative biology and taxonomic classification.</title>
        <authorList>
            <person name="Goeker M."/>
        </authorList>
    </citation>
    <scope>NUCLEOTIDE SEQUENCE [LARGE SCALE GENOMIC DNA]</scope>
    <source>
        <strain evidence="5 6">DSM 203</strain>
    </source>
</reference>
<keyword evidence="1" id="KW-0805">Transcription regulation</keyword>
<evidence type="ECO:0000256" key="3">
    <source>
        <dbReference type="ARBA" id="ARBA00023163"/>
    </source>
</evidence>
<evidence type="ECO:0000256" key="2">
    <source>
        <dbReference type="ARBA" id="ARBA00023125"/>
    </source>
</evidence>
<dbReference type="PANTHER" id="PTHR24567">
    <property type="entry name" value="CRP FAMILY TRANSCRIPTIONAL REGULATORY PROTEIN"/>
    <property type="match status" value="1"/>
</dbReference>
<dbReference type="PANTHER" id="PTHR24567:SF74">
    <property type="entry name" value="HTH-TYPE TRANSCRIPTIONAL REGULATOR ARCR"/>
    <property type="match status" value="1"/>
</dbReference>
<dbReference type="Gene3D" id="1.10.10.10">
    <property type="entry name" value="Winged helix-like DNA-binding domain superfamily/Winged helix DNA-binding domain"/>
    <property type="match status" value="1"/>
</dbReference>
<dbReference type="InterPro" id="IPR018490">
    <property type="entry name" value="cNMP-bd_dom_sf"/>
</dbReference>
<keyword evidence="3" id="KW-0804">Transcription</keyword>
<gene>
    <name evidence="5" type="ORF">EDC29_111117</name>
</gene>
<evidence type="ECO:0000256" key="1">
    <source>
        <dbReference type="ARBA" id="ARBA00023015"/>
    </source>
</evidence>
<evidence type="ECO:0000313" key="6">
    <source>
        <dbReference type="Proteomes" id="UP000295247"/>
    </source>
</evidence>
<dbReference type="GO" id="GO:0005829">
    <property type="term" value="C:cytosol"/>
    <property type="evidence" value="ECO:0007669"/>
    <property type="project" value="TreeGrafter"/>
</dbReference>
<keyword evidence="2" id="KW-0238">DNA-binding</keyword>
<dbReference type="CDD" id="cd00038">
    <property type="entry name" value="CAP_ED"/>
    <property type="match status" value="1"/>
</dbReference>
<dbReference type="SMART" id="SM00100">
    <property type="entry name" value="cNMP"/>
    <property type="match status" value="1"/>
</dbReference>
<proteinExistence type="predicted"/>
<dbReference type="Pfam" id="PF13545">
    <property type="entry name" value="HTH_Crp_2"/>
    <property type="match status" value="1"/>
</dbReference>
<dbReference type="InterPro" id="IPR050397">
    <property type="entry name" value="Env_Response_Regulators"/>
</dbReference>
<dbReference type="Gene3D" id="2.60.120.10">
    <property type="entry name" value="Jelly Rolls"/>
    <property type="match status" value="1"/>
</dbReference>
<sequence length="229" mass="24964">MIQDPQQRARLLEHFAFLRTAERDFREAFFDRAVTARLPAGHIICHDGGSCAQLALALAGTARIYKLGENGREVTLYRIGPGESCVVTAACILSARPFPAFAVCETAIEAVVVGAADVRRWMAASAPWREFVFGLVAERLGEVFGVLDAILFKPLDQRLAALLLHRWQAAGRPAMLHTTHQALAVELGSSREVITRLLGELEGRGALRTGRGRIELLDPGLLGARDTID</sequence>
<name>A0A4V2W980_MARGR</name>
<dbReference type="EMBL" id="SMDC01000011">
    <property type="protein sequence ID" value="TCW34400.1"/>
    <property type="molecule type" value="Genomic_DNA"/>
</dbReference>
<feature type="domain" description="HTH crp-type" evidence="4">
    <location>
        <begin position="153"/>
        <end position="220"/>
    </location>
</feature>
<dbReference type="Pfam" id="PF00027">
    <property type="entry name" value="cNMP_binding"/>
    <property type="match status" value="1"/>
</dbReference>
<dbReference type="GO" id="GO:0003677">
    <property type="term" value="F:DNA binding"/>
    <property type="evidence" value="ECO:0007669"/>
    <property type="project" value="UniProtKB-KW"/>
</dbReference>
<dbReference type="InterPro" id="IPR036390">
    <property type="entry name" value="WH_DNA-bd_sf"/>
</dbReference>
<evidence type="ECO:0000313" key="5">
    <source>
        <dbReference type="EMBL" id="TCW34400.1"/>
    </source>
</evidence>
<dbReference type="InterPro" id="IPR000595">
    <property type="entry name" value="cNMP-bd_dom"/>
</dbReference>
<dbReference type="SMART" id="SM00419">
    <property type="entry name" value="HTH_CRP"/>
    <property type="match status" value="1"/>
</dbReference>
<dbReference type="InterPro" id="IPR014710">
    <property type="entry name" value="RmlC-like_jellyroll"/>
</dbReference>
<dbReference type="PROSITE" id="PS51063">
    <property type="entry name" value="HTH_CRP_2"/>
    <property type="match status" value="1"/>
</dbReference>
<dbReference type="InterPro" id="IPR012318">
    <property type="entry name" value="HTH_CRP"/>
</dbReference>
<dbReference type="GO" id="GO:0003700">
    <property type="term" value="F:DNA-binding transcription factor activity"/>
    <property type="evidence" value="ECO:0007669"/>
    <property type="project" value="TreeGrafter"/>
</dbReference>
<evidence type="ECO:0000259" key="4">
    <source>
        <dbReference type="PROSITE" id="PS51063"/>
    </source>
</evidence>
<dbReference type="InterPro" id="IPR036388">
    <property type="entry name" value="WH-like_DNA-bd_sf"/>
</dbReference>
<dbReference type="SUPFAM" id="SSF51206">
    <property type="entry name" value="cAMP-binding domain-like"/>
    <property type="match status" value="1"/>
</dbReference>
<dbReference type="SUPFAM" id="SSF46785">
    <property type="entry name" value="Winged helix' DNA-binding domain"/>
    <property type="match status" value="1"/>
</dbReference>
<dbReference type="AlphaFoldDB" id="A0A4V2W980"/>
<dbReference type="Proteomes" id="UP000295247">
    <property type="component" value="Unassembled WGS sequence"/>
</dbReference>